<dbReference type="SUPFAM" id="SSF103473">
    <property type="entry name" value="MFS general substrate transporter"/>
    <property type="match status" value="1"/>
</dbReference>
<gene>
    <name evidence="8" type="ORF">JTE90_022266</name>
</gene>
<feature type="transmembrane region" description="Helical" evidence="7">
    <location>
        <begin position="304"/>
        <end position="327"/>
    </location>
</feature>
<evidence type="ECO:0000256" key="2">
    <source>
        <dbReference type="ARBA" id="ARBA00022448"/>
    </source>
</evidence>
<dbReference type="Gene3D" id="1.20.1250.20">
    <property type="entry name" value="MFS general substrate transporter like domains"/>
    <property type="match status" value="1"/>
</dbReference>
<comment type="subcellular location">
    <subcellularLocation>
        <location evidence="1">Membrane</location>
        <topology evidence="1">Multi-pass membrane protein</topology>
    </subcellularLocation>
</comment>
<feature type="region of interest" description="Disordered" evidence="6">
    <location>
        <begin position="101"/>
        <end position="128"/>
    </location>
</feature>
<name>A0AAV6VVF8_9ARAC</name>
<dbReference type="AlphaFoldDB" id="A0AAV6VVF8"/>
<sequence>MIEHGKLSQRKLCKQFSRSTSLDNCPAEGITVTGASRDNLHKISENGLVFESNGIHDHKKIDNKNAVICTRYKNQGSPKWERNVERQYGAYLKTPNIKTISESLQNDPNNQPEGPYASSKSQDAKNQNTQSITQSLKSMVKLYTNPVYVLINVCMSTYILIFIPILTVIVDYGIDKGIPEIYGKYLINSMAIGDLIGRLGFGWVTDKKLMTVSSFMCLTFILQGISIMLFPFAISLAFFMALLILYGIMAGAILVLFPVLVLTYLDINTQTVGMACMPFMSGIMSFAIPPMIGHFRDDVGSYDGMFYLTGIISIVSGGGWLLEPVVAKWYYGKKDMKTEKEADVHNANLNQNNHMDATDCQNKSVVR</sequence>
<protein>
    <recommendedName>
        <fullName evidence="10">Monocarboxylate transporter</fullName>
    </recommendedName>
</protein>
<keyword evidence="5 7" id="KW-0472">Membrane</keyword>
<evidence type="ECO:0000256" key="7">
    <source>
        <dbReference type="SAM" id="Phobius"/>
    </source>
</evidence>
<organism evidence="8 9">
    <name type="scientific">Oedothorax gibbosus</name>
    <dbReference type="NCBI Taxonomy" id="931172"/>
    <lineage>
        <taxon>Eukaryota</taxon>
        <taxon>Metazoa</taxon>
        <taxon>Ecdysozoa</taxon>
        <taxon>Arthropoda</taxon>
        <taxon>Chelicerata</taxon>
        <taxon>Arachnida</taxon>
        <taxon>Araneae</taxon>
        <taxon>Araneomorphae</taxon>
        <taxon>Entelegynae</taxon>
        <taxon>Araneoidea</taxon>
        <taxon>Linyphiidae</taxon>
        <taxon>Erigoninae</taxon>
        <taxon>Oedothorax</taxon>
    </lineage>
</organism>
<dbReference type="InterPro" id="IPR052983">
    <property type="entry name" value="MFS_Riboflavin_Transporter"/>
</dbReference>
<evidence type="ECO:0000313" key="9">
    <source>
        <dbReference type="Proteomes" id="UP000827092"/>
    </source>
</evidence>
<evidence type="ECO:0000313" key="8">
    <source>
        <dbReference type="EMBL" id="KAG8200644.1"/>
    </source>
</evidence>
<feature type="transmembrane region" description="Helical" evidence="7">
    <location>
        <begin position="272"/>
        <end position="292"/>
    </location>
</feature>
<dbReference type="InterPro" id="IPR036259">
    <property type="entry name" value="MFS_trans_sf"/>
</dbReference>
<evidence type="ECO:0000256" key="6">
    <source>
        <dbReference type="SAM" id="MobiDB-lite"/>
    </source>
</evidence>
<keyword evidence="4 7" id="KW-1133">Transmembrane helix</keyword>
<evidence type="ECO:0000256" key="3">
    <source>
        <dbReference type="ARBA" id="ARBA00022692"/>
    </source>
</evidence>
<keyword evidence="3 7" id="KW-0812">Transmembrane</keyword>
<accession>A0AAV6VVF8</accession>
<reference evidence="8 9" key="1">
    <citation type="journal article" date="2022" name="Nat. Ecol. Evol.">
        <title>A masculinizing supergene underlies an exaggerated male reproductive morph in a spider.</title>
        <authorList>
            <person name="Hendrickx F."/>
            <person name="De Corte Z."/>
            <person name="Sonet G."/>
            <person name="Van Belleghem S.M."/>
            <person name="Kostlbacher S."/>
            <person name="Vangestel C."/>
        </authorList>
    </citation>
    <scope>NUCLEOTIDE SEQUENCE [LARGE SCALE GENOMIC DNA]</scope>
    <source>
        <strain evidence="8">W744_W776</strain>
    </source>
</reference>
<comment type="caution">
    <text evidence="8">The sequence shown here is derived from an EMBL/GenBank/DDBJ whole genome shotgun (WGS) entry which is preliminary data.</text>
</comment>
<dbReference type="EMBL" id="JAFNEN010000014">
    <property type="protein sequence ID" value="KAG8200644.1"/>
    <property type="molecule type" value="Genomic_DNA"/>
</dbReference>
<feature type="transmembrane region" description="Helical" evidence="7">
    <location>
        <begin position="215"/>
        <end position="238"/>
    </location>
</feature>
<evidence type="ECO:0000256" key="1">
    <source>
        <dbReference type="ARBA" id="ARBA00004141"/>
    </source>
</evidence>
<keyword evidence="9" id="KW-1185">Reference proteome</keyword>
<evidence type="ECO:0008006" key="10">
    <source>
        <dbReference type="Google" id="ProtNLM"/>
    </source>
</evidence>
<feature type="transmembrane region" description="Helical" evidence="7">
    <location>
        <begin position="244"/>
        <end position="265"/>
    </location>
</feature>
<dbReference type="PANTHER" id="PTHR43385:SF1">
    <property type="entry name" value="RIBOFLAVIN TRANSPORTER RIBJ"/>
    <property type="match status" value="1"/>
</dbReference>
<evidence type="ECO:0000256" key="4">
    <source>
        <dbReference type="ARBA" id="ARBA00022989"/>
    </source>
</evidence>
<dbReference type="PANTHER" id="PTHR43385">
    <property type="entry name" value="RIBOFLAVIN TRANSPORTER RIBJ"/>
    <property type="match status" value="1"/>
</dbReference>
<dbReference type="GO" id="GO:0016020">
    <property type="term" value="C:membrane"/>
    <property type="evidence" value="ECO:0007669"/>
    <property type="project" value="UniProtKB-SubCell"/>
</dbReference>
<dbReference type="Proteomes" id="UP000827092">
    <property type="component" value="Unassembled WGS sequence"/>
</dbReference>
<evidence type="ECO:0000256" key="5">
    <source>
        <dbReference type="ARBA" id="ARBA00023136"/>
    </source>
</evidence>
<keyword evidence="2" id="KW-0813">Transport</keyword>
<proteinExistence type="predicted"/>
<feature type="transmembrane region" description="Helical" evidence="7">
    <location>
        <begin position="182"/>
        <end position="203"/>
    </location>
</feature>
<feature type="transmembrane region" description="Helical" evidence="7">
    <location>
        <begin position="147"/>
        <end position="170"/>
    </location>
</feature>